<name>A0A7C4BDA8_9CREN</name>
<dbReference type="InterPro" id="IPR003796">
    <property type="entry name" value="RNR_NrdR-like"/>
</dbReference>
<evidence type="ECO:0000259" key="4">
    <source>
        <dbReference type="PROSITE" id="PS51161"/>
    </source>
</evidence>
<evidence type="ECO:0000313" key="5">
    <source>
        <dbReference type="EMBL" id="HGI87756.1"/>
    </source>
</evidence>
<evidence type="ECO:0000256" key="1">
    <source>
        <dbReference type="ARBA" id="ARBA00022741"/>
    </source>
</evidence>
<gene>
    <name evidence="5" type="ORF">ENV14_05110</name>
</gene>
<dbReference type="PROSITE" id="PS51161">
    <property type="entry name" value="ATP_CONE"/>
    <property type="match status" value="1"/>
</dbReference>
<protein>
    <submittedName>
        <fullName evidence="5">ATPase</fullName>
    </submittedName>
</protein>
<dbReference type="EMBL" id="DTFF01000043">
    <property type="protein sequence ID" value="HGI87756.1"/>
    <property type="molecule type" value="Genomic_DNA"/>
</dbReference>
<sequence length="97" mass="11259">MSIVVVKRSGSKEEFIPEKIVVSCLKAGATLEVARKIAKIIEARLLEQDVKEVSAKDLTKMILELLKKENEEWYRNWIVFDRAVKKRRTEEELAKSQ</sequence>
<accession>A0A7C4BDA8</accession>
<dbReference type="GO" id="GO:0008270">
    <property type="term" value="F:zinc ion binding"/>
    <property type="evidence" value="ECO:0007669"/>
    <property type="project" value="InterPro"/>
</dbReference>
<comment type="caution">
    <text evidence="5">The sequence shown here is derived from an EMBL/GenBank/DDBJ whole genome shotgun (WGS) entry which is preliminary data.</text>
</comment>
<organism evidence="5">
    <name type="scientific">Ignisphaera aggregans</name>
    <dbReference type="NCBI Taxonomy" id="334771"/>
    <lineage>
        <taxon>Archaea</taxon>
        <taxon>Thermoproteota</taxon>
        <taxon>Thermoprotei</taxon>
        <taxon>Desulfurococcales</taxon>
        <taxon>Desulfurococcaceae</taxon>
        <taxon>Ignisphaera</taxon>
    </lineage>
</organism>
<proteinExistence type="predicted"/>
<dbReference type="AlphaFoldDB" id="A0A7C4BDA8"/>
<dbReference type="GO" id="GO:0045892">
    <property type="term" value="P:negative regulation of DNA-templated transcription"/>
    <property type="evidence" value="ECO:0007669"/>
    <property type="project" value="InterPro"/>
</dbReference>
<evidence type="ECO:0000256" key="3">
    <source>
        <dbReference type="PROSITE-ProRule" id="PRU00492"/>
    </source>
</evidence>
<keyword evidence="2 3" id="KW-0067">ATP-binding</keyword>
<keyword evidence="1 3" id="KW-0547">Nucleotide-binding</keyword>
<dbReference type="PANTHER" id="PTHR30455:SF2">
    <property type="entry name" value="TRANSCRIPTIONAL REPRESSOR NRDR"/>
    <property type="match status" value="1"/>
</dbReference>
<dbReference type="InterPro" id="IPR005144">
    <property type="entry name" value="ATP-cone_dom"/>
</dbReference>
<dbReference type="GO" id="GO:0005524">
    <property type="term" value="F:ATP binding"/>
    <property type="evidence" value="ECO:0007669"/>
    <property type="project" value="UniProtKB-UniRule"/>
</dbReference>
<reference evidence="5" key="1">
    <citation type="journal article" date="2020" name="mSystems">
        <title>Genome- and Community-Level Interaction Insights into Carbon Utilization and Element Cycling Functions of Hydrothermarchaeota in Hydrothermal Sediment.</title>
        <authorList>
            <person name="Zhou Z."/>
            <person name="Liu Y."/>
            <person name="Xu W."/>
            <person name="Pan J."/>
            <person name="Luo Z.H."/>
            <person name="Li M."/>
        </authorList>
    </citation>
    <scope>NUCLEOTIDE SEQUENCE [LARGE SCALE GENOMIC DNA]</scope>
    <source>
        <strain evidence="5">SpSt-732</strain>
    </source>
</reference>
<feature type="domain" description="ATP-cone" evidence="4">
    <location>
        <begin position="3"/>
        <end position="89"/>
    </location>
</feature>
<dbReference type="PANTHER" id="PTHR30455">
    <property type="entry name" value="TRANSCRIPTIONAL REPRESSOR NRDR"/>
    <property type="match status" value="1"/>
</dbReference>
<evidence type="ECO:0000256" key="2">
    <source>
        <dbReference type="ARBA" id="ARBA00022840"/>
    </source>
</evidence>
<dbReference type="Pfam" id="PF03477">
    <property type="entry name" value="ATP-cone"/>
    <property type="match status" value="1"/>
</dbReference>